<evidence type="ECO:0000313" key="4">
    <source>
        <dbReference type="EMBL" id="VFT96407.1"/>
    </source>
</evidence>
<dbReference type="AlphaFoldDB" id="A0A485LD76"/>
<dbReference type="Gene3D" id="1.10.510.10">
    <property type="entry name" value="Transferase(Phosphotransferase) domain 1"/>
    <property type="match status" value="1"/>
</dbReference>
<reference evidence="4 5" key="1">
    <citation type="submission" date="2019-03" db="EMBL/GenBank/DDBJ databases">
        <authorList>
            <person name="Gaulin E."/>
            <person name="Dumas B."/>
        </authorList>
    </citation>
    <scope>NUCLEOTIDE SEQUENCE [LARGE SCALE GENOMIC DNA]</scope>
    <source>
        <strain evidence="4">CBS 568.67</strain>
    </source>
</reference>
<dbReference type="PANTHER" id="PTHR44329:SF214">
    <property type="entry name" value="PROTEIN KINASE DOMAIN-CONTAINING PROTEIN"/>
    <property type="match status" value="1"/>
</dbReference>
<dbReference type="InterPro" id="IPR001245">
    <property type="entry name" value="Ser-Thr/Tyr_kinase_cat_dom"/>
</dbReference>
<reference evidence="3" key="2">
    <citation type="submission" date="2019-06" db="EMBL/GenBank/DDBJ databases">
        <title>Genomics analysis of Aphanomyces spp. identifies a new class of oomycete effector associated with host adaptation.</title>
        <authorList>
            <person name="Gaulin E."/>
        </authorList>
    </citation>
    <scope>NUCLEOTIDE SEQUENCE</scope>
    <source>
        <strain evidence="3">CBS 578.67</strain>
    </source>
</reference>
<dbReference type="Proteomes" id="UP000332933">
    <property type="component" value="Unassembled WGS sequence"/>
</dbReference>
<name>A0A485LD76_9STRA</name>
<dbReference type="InterPro" id="IPR011009">
    <property type="entry name" value="Kinase-like_dom_sf"/>
</dbReference>
<feature type="domain" description="Protein kinase" evidence="2">
    <location>
        <begin position="58"/>
        <end position="396"/>
    </location>
</feature>
<feature type="region of interest" description="Disordered" evidence="1">
    <location>
        <begin position="29"/>
        <end position="75"/>
    </location>
</feature>
<dbReference type="PROSITE" id="PS50011">
    <property type="entry name" value="PROTEIN_KINASE_DOM"/>
    <property type="match status" value="1"/>
</dbReference>
<dbReference type="EMBL" id="VJMH01006709">
    <property type="protein sequence ID" value="KAF0688679.1"/>
    <property type="molecule type" value="Genomic_DNA"/>
</dbReference>
<evidence type="ECO:0000313" key="3">
    <source>
        <dbReference type="EMBL" id="KAF0688679.1"/>
    </source>
</evidence>
<proteinExistence type="predicted"/>
<dbReference type="SUPFAM" id="SSF56112">
    <property type="entry name" value="Protein kinase-like (PK-like)"/>
    <property type="match status" value="1"/>
</dbReference>
<evidence type="ECO:0000259" key="2">
    <source>
        <dbReference type="PROSITE" id="PS50011"/>
    </source>
</evidence>
<dbReference type="OrthoDB" id="10252354at2759"/>
<protein>
    <submittedName>
        <fullName evidence="4">Aste57867_19708 protein</fullName>
    </submittedName>
</protein>
<dbReference type="GO" id="GO:0004674">
    <property type="term" value="F:protein serine/threonine kinase activity"/>
    <property type="evidence" value="ECO:0007669"/>
    <property type="project" value="TreeGrafter"/>
</dbReference>
<sequence length="405" mass="44921">MCLAPQPLCQSSRHSATFRLERTLDNMGCNESTPVRVPQQPHRPSMHQQPKYHQQASYETTNNSTGGGAGSGYTHASMNARVTAGPARTVQRISSTDSVPHQVDWSQFEDVLPLLGPIQKTHYLDINELTIVRPLPCNYMKADMGNWNGESVLIKSIDTTSSSAEVATSKKALVSEIMAMARIAHPNIVEFKGFSISEEKGIVCVSEYMEGKTLRTLLDDKRKFDRLTWANEKINFAIDICSALAYMHNLKPRLIHRNIKASKVLLSKGRKQAKLSGFGSSRDRSFEQEMTNKIGEIEWSAPELIMDDEDYTEKVDVYSFGVLMTELDTGLMPFADVKSTMASAAFTNKLISGALRPQVSPDCPPMIAKIVKACLQSDAQIRPSSDQVLRMLHAAKAELNLTILV</sequence>
<dbReference type="Gene3D" id="3.30.200.20">
    <property type="entry name" value="Phosphorylase Kinase, domain 1"/>
    <property type="match status" value="1"/>
</dbReference>
<dbReference type="EMBL" id="CAADRA010006732">
    <property type="protein sequence ID" value="VFT96407.1"/>
    <property type="molecule type" value="Genomic_DNA"/>
</dbReference>
<dbReference type="GO" id="GO:0005524">
    <property type="term" value="F:ATP binding"/>
    <property type="evidence" value="ECO:0007669"/>
    <property type="project" value="InterPro"/>
</dbReference>
<evidence type="ECO:0000256" key="1">
    <source>
        <dbReference type="SAM" id="MobiDB-lite"/>
    </source>
</evidence>
<gene>
    <name evidence="4" type="primary">Aste57867_19708</name>
    <name evidence="3" type="ORF">As57867_019643</name>
    <name evidence="4" type="ORF">ASTE57867_19708</name>
</gene>
<accession>A0A485LD76</accession>
<feature type="compositionally biased region" description="Polar residues" evidence="1">
    <location>
        <begin position="46"/>
        <end position="59"/>
    </location>
</feature>
<evidence type="ECO:0000313" key="5">
    <source>
        <dbReference type="Proteomes" id="UP000332933"/>
    </source>
</evidence>
<dbReference type="InterPro" id="IPR051681">
    <property type="entry name" value="Ser/Thr_Kinases-Pseudokinases"/>
</dbReference>
<organism evidence="4 5">
    <name type="scientific">Aphanomyces stellatus</name>
    <dbReference type="NCBI Taxonomy" id="120398"/>
    <lineage>
        <taxon>Eukaryota</taxon>
        <taxon>Sar</taxon>
        <taxon>Stramenopiles</taxon>
        <taxon>Oomycota</taxon>
        <taxon>Saprolegniomycetes</taxon>
        <taxon>Saprolegniales</taxon>
        <taxon>Verrucalvaceae</taxon>
        <taxon>Aphanomyces</taxon>
    </lineage>
</organism>
<keyword evidence="5" id="KW-1185">Reference proteome</keyword>
<dbReference type="PANTHER" id="PTHR44329">
    <property type="entry name" value="SERINE/THREONINE-PROTEIN KINASE TNNI3K-RELATED"/>
    <property type="match status" value="1"/>
</dbReference>
<dbReference type="Pfam" id="PF07714">
    <property type="entry name" value="PK_Tyr_Ser-Thr"/>
    <property type="match status" value="1"/>
</dbReference>
<dbReference type="InterPro" id="IPR000719">
    <property type="entry name" value="Prot_kinase_dom"/>
</dbReference>